<proteinExistence type="predicted"/>
<keyword evidence="4" id="KW-1185">Reference proteome</keyword>
<dbReference type="InterPro" id="IPR019690">
    <property type="entry name" value="DUF2569"/>
</dbReference>
<accession>A0A1T4P6T3</accession>
<feature type="transmembrane region" description="Helical" evidence="2">
    <location>
        <begin position="161"/>
        <end position="182"/>
    </location>
</feature>
<feature type="transmembrane region" description="Helical" evidence="2">
    <location>
        <begin position="202"/>
        <end position="227"/>
    </location>
</feature>
<evidence type="ECO:0000313" key="4">
    <source>
        <dbReference type="Proteomes" id="UP000190888"/>
    </source>
</evidence>
<sequence>MGTYAHAIYDQLPNPATSYKNGPLALSYPQSIHQVIELHMPGKWTFPNDSYEISNESYRFTFKVIERDSVILLDYTFKTIKDCIDETAMTRYKEDYTKIISLLEYTLPESGTSLTSGEGSVNWIAVILGLVIAIGLFLLFRKYNASSDETRWFQPGIKLGGWVIVLGITILLQPIVNLYSLFSDNYFSLSGWEYLGSIGGGRLQGILLMEEAGMLIIIGMTCALCYWFMKRRDIFPRMFIIYAVAKFSIVLLLSFCYAGTSSLPDGVQTTNFKALYQSFFYGLIWITYLKRSERVKQTFTYPYIPHKEADNEGESEVESEDVTLQDPDKTE</sequence>
<evidence type="ECO:0000256" key="2">
    <source>
        <dbReference type="SAM" id="Phobius"/>
    </source>
</evidence>
<feature type="transmembrane region" description="Helical" evidence="2">
    <location>
        <begin position="239"/>
        <end position="260"/>
    </location>
</feature>
<feature type="transmembrane region" description="Helical" evidence="2">
    <location>
        <begin position="272"/>
        <end position="289"/>
    </location>
</feature>
<evidence type="ECO:0000256" key="1">
    <source>
        <dbReference type="SAM" id="MobiDB-lite"/>
    </source>
</evidence>
<protein>
    <submittedName>
        <fullName evidence="3">Uncharacterized protein</fullName>
    </submittedName>
</protein>
<keyword evidence="2" id="KW-0472">Membrane</keyword>
<reference evidence="3 4" key="1">
    <citation type="submission" date="2017-02" db="EMBL/GenBank/DDBJ databases">
        <authorList>
            <person name="Peterson S.W."/>
        </authorList>
    </citation>
    <scope>NUCLEOTIDE SEQUENCE [LARGE SCALE GENOMIC DNA]</scope>
    <source>
        <strain evidence="3 4">DSM 22335</strain>
    </source>
</reference>
<feature type="transmembrane region" description="Helical" evidence="2">
    <location>
        <begin position="121"/>
        <end position="140"/>
    </location>
</feature>
<gene>
    <name evidence="3" type="ORF">SAMN04488132_105186</name>
</gene>
<keyword evidence="2" id="KW-0812">Transmembrane</keyword>
<dbReference type="STRING" id="413434.SAMN04488132_105186"/>
<dbReference type="Pfam" id="PF10754">
    <property type="entry name" value="DUF2569"/>
    <property type="match status" value="1"/>
</dbReference>
<feature type="compositionally biased region" description="Acidic residues" evidence="1">
    <location>
        <begin position="311"/>
        <end position="323"/>
    </location>
</feature>
<dbReference type="AlphaFoldDB" id="A0A1T4P6T3"/>
<dbReference type="OrthoDB" id="98874at2"/>
<keyword evidence="2" id="KW-1133">Transmembrane helix</keyword>
<organism evidence="3 4">
    <name type="scientific">Sediminibacterium ginsengisoli</name>
    <dbReference type="NCBI Taxonomy" id="413434"/>
    <lineage>
        <taxon>Bacteria</taxon>
        <taxon>Pseudomonadati</taxon>
        <taxon>Bacteroidota</taxon>
        <taxon>Chitinophagia</taxon>
        <taxon>Chitinophagales</taxon>
        <taxon>Chitinophagaceae</taxon>
        <taxon>Sediminibacterium</taxon>
    </lineage>
</organism>
<dbReference type="Proteomes" id="UP000190888">
    <property type="component" value="Unassembled WGS sequence"/>
</dbReference>
<feature type="region of interest" description="Disordered" evidence="1">
    <location>
        <begin position="307"/>
        <end position="331"/>
    </location>
</feature>
<evidence type="ECO:0000313" key="3">
    <source>
        <dbReference type="EMBL" id="SJZ87214.1"/>
    </source>
</evidence>
<name>A0A1T4P6T3_9BACT</name>
<dbReference type="EMBL" id="FUWH01000005">
    <property type="protein sequence ID" value="SJZ87214.1"/>
    <property type="molecule type" value="Genomic_DNA"/>
</dbReference>